<dbReference type="EMBL" id="BARV01018236">
    <property type="protein sequence ID" value="GAI31706.1"/>
    <property type="molecule type" value="Genomic_DNA"/>
</dbReference>
<protein>
    <submittedName>
        <fullName evidence="1">Uncharacterized protein</fullName>
    </submittedName>
</protein>
<proteinExistence type="predicted"/>
<gene>
    <name evidence="1" type="ORF">S06H3_30889</name>
</gene>
<name>X1NNB2_9ZZZZ</name>
<accession>X1NNB2</accession>
<reference evidence="1" key="1">
    <citation type="journal article" date="2014" name="Front. Microbiol.">
        <title>High frequency of phylogenetically diverse reductive dehalogenase-homologous genes in deep subseafloor sedimentary metagenomes.</title>
        <authorList>
            <person name="Kawai M."/>
            <person name="Futagami T."/>
            <person name="Toyoda A."/>
            <person name="Takaki Y."/>
            <person name="Nishi S."/>
            <person name="Hori S."/>
            <person name="Arai W."/>
            <person name="Tsubouchi T."/>
            <person name="Morono Y."/>
            <person name="Uchiyama I."/>
            <person name="Ito T."/>
            <person name="Fujiyama A."/>
            <person name="Inagaki F."/>
            <person name="Takami H."/>
        </authorList>
    </citation>
    <scope>NUCLEOTIDE SEQUENCE</scope>
    <source>
        <strain evidence="1">Expedition CK06-06</strain>
    </source>
</reference>
<sequence length="170" mass="20216">DRFIDLAAWFSSFSAWLWWAQDWISKILSWDYILSLIMPYLEWGINAWDWVKGAWGNVWGEIETWWNFIKTEVLDWIDIAKQWAKDLIDQANTWIGSLSSAWGEFTTTVLPKLASWTGVGELITSYLKEWFPWYDDLAQSIEGILTFFSDPAKAVYELFDFIIDRFWEED</sequence>
<dbReference type="AlphaFoldDB" id="X1NNB2"/>
<feature type="non-terminal residue" evidence="1">
    <location>
        <position position="1"/>
    </location>
</feature>
<organism evidence="1">
    <name type="scientific">marine sediment metagenome</name>
    <dbReference type="NCBI Taxonomy" id="412755"/>
    <lineage>
        <taxon>unclassified sequences</taxon>
        <taxon>metagenomes</taxon>
        <taxon>ecological metagenomes</taxon>
    </lineage>
</organism>
<evidence type="ECO:0000313" key="1">
    <source>
        <dbReference type="EMBL" id="GAI31706.1"/>
    </source>
</evidence>
<comment type="caution">
    <text evidence="1">The sequence shown here is derived from an EMBL/GenBank/DDBJ whole genome shotgun (WGS) entry which is preliminary data.</text>
</comment>